<dbReference type="Gene3D" id="2.40.320.10">
    <property type="entry name" value="Hypothetical Protein Pfu-838710-001"/>
    <property type="match status" value="1"/>
</dbReference>
<dbReference type="Pfam" id="PF01928">
    <property type="entry name" value="CYTH"/>
    <property type="match status" value="1"/>
</dbReference>
<reference evidence="3 4" key="1">
    <citation type="journal article" date="2012" name="J. Bacteriol.">
        <title>Genome Sequence of Galbibacter marinum Type Strain ck-I2-15.</title>
        <authorList>
            <person name="Lai Q."/>
            <person name="Li C."/>
            <person name="Shao Z."/>
        </authorList>
    </citation>
    <scope>NUCLEOTIDE SEQUENCE [LARGE SCALE GENOMIC DNA]</scope>
    <source>
        <strain evidence="4">ck-I2-15</strain>
    </source>
</reference>
<organism evidence="3 4">
    <name type="scientific">Galbibacter marinus</name>
    <dbReference type="NCBI Taxonomy" id="555500"/>
    <lineage>
        <taxon>Bacteria</taxon>
        <taxon>Pseudomonadati</taxon>
        <taxon>Bacteroidota</taxon>
        <taxon>Flavobacteriia</taxon>
        <taxon>Flavobacteriales</taxon>
        <taxon>Flavobacteriaceae</taxon>
        <taxon>Galbibacter</taxon>
    </lineage>
</organism>
<dbReference type="eggNOG" id="COG2954">
    <property type="taxonomic scope" value="Bacteria"/>
</dbReference>
<dbReference type="SUPFAM" id="SSF55154">
    <property type="entry name" value="CYTH-like phosphatases"/>
    <property type="match status" value="1"/>
</dbReference>
<evidence type="ECO:0000313" key="3">
    <source>
        <dbReference type="EMBL" id="EKF56551.1"/>
    </source>
</evidence>
<evidence type="ECO:0000256" key="1">
    <source>
        <dbReference type="PIRSR" id="PIRSR016487-1"/>
    </source>
</evidence>
<dbReference type="AlphaFoldDB" id="K2Q6P2"/>
<proteinExistence type="predicted"/>
<dbReference type="Proteomes" id="UP000007364">
    <property type="component" value="Unassembled WGS sequence"/>
</dbReference>
<feature type="domain" description="CYTH" evidence="2">
    <location>
        <begin position="3"/>
        <end position="151"/>
    </location>
</feature>
<keyword evidence="4" id="KW-1185">Reference proteome</keyword>
<dbReference type="STRING" id="555500.I215_00015"/>
<dbReference type="InterPro" id="IPR023577">
    <property type="entry name" value="CYTH_domain"/>
</dbReference>
<feature type="active site" description="Proton acceptor" evidence="1">
    <location>
        <position position="31"/>
    </location>
</feature>
<gene>
    <name evidence="3" type="ORF">I215_00015</name>
</gene>
<dbReference type="CDD" id="cd07891">
    <property type="entry name" value="CYTH-like_CthTTM-like_1"/>
    <property type="match status" value="1"/>
</dbReference>
<accession>K2Q6P2</accession>
<dbReference type="PIRSF" id="PIRSF016487">
    <property type="entry name" value="CYTH_UCP016487"/>
    <property type="match status" value="1"/>
</dbReference>
<comment type="caution">
    <text evidence="3">The sequence shown here is derived from an EMBL/GenBank/DDBJ whole genome shotgun (WGS) entry which is preliminary data.</text>
</comment>
<dbReference type="InterPro" id="IPR012042">
    <property type="entry name" value="NeuTTM/CthTTM-like"/>
</dbReference>
<protein>
    <submittedName>
        <fullName evidence="3">Adenylate cyclase</fullName>
    </submittedName>
</protein>
<dbReference type="PATRIC" id="fig|555500.3.peg.3"/>
<dbReference type="InterPro" id="IPR033469">
    <property type="entry name" value="CYTH-like_dom_sf"/>
</dbReference>
<dbReference type="SMART" id="SM01118">
    <property type="entry name" value="CYTH"/>
    <property type="match status" value="1"/>
</dbReference>
<dbReference type="EMBL" id="AMSG01000001">
    <property type="protein sequence ID" value="EKF56551.1"/>
    <property type="molecule type" value="Genomic_DNA"/>
</dbReference>
<sequence>MQMIEIERKFLVISDAYKKEAITTTKIAQGYLSKHPERNVRIRIRGEKAYITVKGASNTTGTSRFEWEKEIDIEEGKSLLSLCERPIIDKYRYEIKSGNHLFEVDEFLDENQGLVIAEVELTHEDETFIKPDWLGEEVTGDTRYYNSQLTNVPFSKWV</sequence>
<dbReference type="PANTHER" id="PTHR40114:SF1">
    <property type="entry name" value="SLR0698 PROTEIN"/>
    <property type="match status" value="1"/>
</dbReference>
<dbReference type="PANTHER" id="PTHR40114">
    <property type="entry name" value="SLR0698 PROTEIN"/>
    <property type="match status" value="1"/>
</dbReference>
<dbReference type="PROSITE" id="PS51707">
    <property type="entry name" value="CYTH"/>
    <property type="match status" value="1"/>
</dbReference>
<evidence type="ECO:0000259" key="2">
    <source>
        <dbReference type="PROSITE" id="PS51707"/>
    </source>
</evidence>
<name>K2Q6P2_9FLAO</name>
<evidence type="ECO:0000313" key="4">
    <source>
        <dbReference type="Proteomes" id="UP000007364"/>
    </source>
</evidence>